<dbReference type="Proteomes" id="UP000308768">
    <property type="component" value="Unassembled WGS sequence"/>
</dbReference>
<evidence type="ECO:0000313" key="2">
    <source>
        <dbReference type="Proteomes" id="UP000308768"/>
    </source>
</evidence>
<organism evidence="1 2">
    <name type="scientific">Cryomyces minteri</name>
    <dbReference type="NCBI Taxonomy" id="331657"/>
    <lineage>
        <taxon>Eukaryota</taxon>
        <taxon>Fungi</taxon>
        <taxon>Dikarya</taxon>
        <taxon>Ascomycota</taxon>
        <taxon>Pezizomycotina</taxon>
        <taxon>Dothideomycetes</taxon>
        <taxon>Dothideomycetes incertae sedis</taxon>
        <taxon>Cryomyces</taxon>
    </lineage>
</organism>
<name>A0A4U0WJV2_9PEZI</name>
<protein>
    <submittedName>
        <fullName evidence="1">Uncharacterized protein</fullName>
    </submittedName>
</protein>
<comment type="caution">
    <text evidence="1">The sequence shown here is derived from an EMBL/GenBank/DDBJ whole genome shotgun (WGS) entry which is preliminary data.</text>
</comment>
<evidence type="ECO:0000313" key="1">
    <source>
        <dbReference type="EMBL" id="TKA62997.1"/>
    </source>
</evidence>
<sequence length="104" mass="10582">AGAAGLAGFGGVEDWVAGLMVLELAVSMFGMRMRGKWVGESLAAPVRRLAVPGADVALSDRVPFLAVVSVGGAEGSRLRAVWWGDGVVGGVVVEKGLRGAFDGE</sequence>
<feature type="non-terminal residue" evidence="1">
    <location>
        <position position="1"/>
    </location>
</feature>
<reference evidence="1 2" key="1">
    <citation type="submission" date="2017-03" db="EMBL/GenBank/DDBJ databases">
        <title>Genomes of endolithic fungi from Antarctica.</title>
        <authorList>
            <person name="Coleine C."/>
            <person name="Masonjones S."/>
            <person name="Stajich J.E."/>
        </authorList>
    </citation>
    <scope>NUCLEOTIDE SEQUENCE [LARGE SCALE GENOMIC DNA]</scope>
    <source>
        <strain evidence="1 2">CCFEE 5187</strain>
    </source>
</reference>
<keyword evidence="2" id="KW-1185">Reference proteome</keyword>
<proteinExistence type="predicted"/>
<accession>A0A4U0WJV2</accession>
<dbReference type="AlphaFoldDB" id="A0A4U0WJV2"/>
<dbReference type="EMBL" id="NAJN01001468">
    <property type="protein sequence ID" value="TKA62997.1"/>
    <property type="molecule type" value="Genomic_DNA"/>
</dbReference>
<gene>
    <name evidence="1" type="ORF">B0A49_08884</name>
</gene>